<dbReference type="GO" id="GO:0002181">
    <property type="term" value="P:cytoplasmic translation"/>
    <property type="evidence" value="ECO:0007669"/>
    <property type="project" value="TreeGrafter"/>
</dbReference>
<dbReference type="Pfam" id="PF00347">
    <property type="entry name" value="Ribosomal_L6"/>
    <property type="match status" value="1"/>
</dbReference>
<gene>
    <name evidence="6" type="primary">rpl6</name>
</gene>
<accession>A0A7T7A9R6</accession>
<keyword evidence="2 4" id="KW-0689">Ribosomal protein</keyword>
<dbReference type="InterPro" id="IPR000702">
    <property type="entry name" value="Ribosomal_uL6-like"/>
</dbReference>
<dbReference type="PIRSF" id="PIRSF002162">
    <property type="entry name" value="Ribosomal_L6"/>
    <property type="match status" value="1"/>
</dbReference>
<keyword evidence="3 4" id="KW-0687">Ribonucleoprotein</keyword>
<feature type="domain" description="Large ribosomal subunit protein uL6 alpha-beta" evidence="5">
    <location>
        <begin position="99"/>
        <end position="177"/>
    </location>
</feature>
<dbReference type="InterPro" id="IPR019906">
    <property type="entry name" value="Ribosomal_uL6_bac-type"/>
</dbReference>
<dbReference type="SUPFAM" id="SSF56053">
    <property type="entry name" value="Ribosomal protein L6"/>
    <property type="match status" value="1"/>
</dbReference>
<organism evidence="6">
    <name type="scientific">Lithodesmium undulatum</name>
    <name type="common">Marine centric diatom</name>
    <dbReference type="NCBI Taxonomy" id="59812"/>
    <lineage>
        <taxon>Eukaryota</taxon>
        <taxon>Sar</taxon>
        <taxon>Stramenopiles</taxon>
        <taxon>Ochrophyta</taxon>
        <taxon>Bacillariophyta</taxon>
        <taxon>Mediophyceae</taxon>
        <taxon>Lithodesmiophycidae</taxon>
        <taxon>Lithodesmiales</taxon>
        <taxon>Lithodesmiaceae</taxon>
        <taxon>Lithodesmium</taxon>
    </lineage>
</organism>
<dbReference type="PROSITE" id="PS00525">
    <property type="entry name" value="RIBOSOMAL_L6_1"/>
    <property type="match status" value="1"/>
</dbReference>
<dbReference type="PRINTS" id="PR00059">
    <property type="entry name" value="RIBOSOMALL6"/>
</dbReference>
<evidence type="ECO:0000256" key="4">
    <source>
        <dbReference type="RuleBase" id="RU003869"/>
    </source>
</evidence>
<proteinExistence type="inferred from homology"/>
<evidence type="ECO:0000256" key="3">
    <source>
        <dbReference type="ARBA" id="ARBA00023274"/>
    </source>
</evidence>
<dbReference type="GeneID" id="67132381"/>
<reference evidence="6" key="1">
    <citation type="journal article" date="2021" name="J. Appl. Phycol.">
        <title>Mitochondrial genome of the harmful algal bloom species Odontella regia (Mediophyceae, Bacillariophyta).</title>
        <authorList>
            <person name="Wang Y."/>
            <person name="Chen Y."/>
            <person name="Wang J."/>
            <person name="Liu F."/>
            <person name="Chen N."/>
        </authorList>
    </citation>
    <scope>NUCLEOTIDE SEQUENCE</scope>
</reference>
<keyword evidence="6" id="KW-0496">Mitochondrion</keyword>
<dbReference type="GO" id="GO:0003735">
    <property type="term" value="F:structural constituent of ribosome"/>
    <property type="evidence" value="ECO:0007669"/>
    <property type="project" value="InterPro"/>
</dbReference>
<protein>
    <submittedName>
        <fullName evidence="6">Ribosomal protein L6</fullName>
    </submittedName>
</protein>
<geneLocation type="mitochondrion" evidence="6"/>
<comment type="similarity">
    <text evidence="1 4">Belongs to the universal ribosomal protein uL6 family.</text>
</comment>
<dbReference type="PANTHER" id="PTHR11655">
    <property type="entry name" value="60S/50S RIBOSOMAL PROTEIN L6/L9"/>
    <property type="match status" value="1"/>
</dbReference>
<evidence type="ECO:0000313" key="6">
    <source>
        <dbReference type="EMBL" id="QQJ94645.1"/>
    </source>
</evidence>
<dbReference type="GO" id="GO:0019843">
    <property type="term" value="F:rRNA binding"/>
    <property type="evidence" value="ECO:0007669"/>
    <property type="project" value="InterPro"/>
</dbReference>
<dbReference type="PANTHER" id="PTHR11655:SF14">
    <property type="entry name" value="LARGE RIBOSOMAL SUBUNIT PROTEIN UL6M"/>
    <property type="match status" value="1"/>
</dbReference>
<dbReference type="RefSeq" id="YP_010139037.1">
    <property type="nucleotide sequence ID" value="NC_056903.1"/>
</dbReference>
<evidence type="ECO:0000256" key="2">
    <source>
        <dbReference type="ARBA" id="ARBA00022980"/>
    </source>
</evidence>
<dbReference type="GO" id="GO:0022625">
    <property type="term" value="C:cytosolic large ribosomal subunit"/>
    <property type="evidence" value="ECO:0007669"/>
    <property type="project" value="TreeGrafter"/>
</dbReference>
<sequence>MNKVKNYIIKIPNNIKILYQKQNNLLVIEGKLGKRILEFKTKLIINKIFKTIEITNIVSFSKANNEKKRIKAYRKTSLALLKQSFLEVSIILFKKLKLVGIGYKVIFEKIINQKFLVFKLGYSHNIYFKIPNYIKIICIKSDTILILGQSYANITQLASVIKSFKLPEPYKGKGILYDNEKIILKEGKKI</sequence>
<evidence type="ECO:0000256" key="1">
    <source>
        <dbReference type="ARBA" id="ARBA00009356"/>
    </source>
</evidence>
<name>A0A7T7A9R6_LITUN</name>
<dbReference type="InterPro" id="IPR020040">
    <property type="entry name" value="Ribosomal_uL6_a/b-dom"/>
</dbReference>
<dbReference type="InterPro" id="IPR002358">
    <property type="entry name" value="Ribosomal_uL6_CS"/>
</dbReference>
<dbReference type="EMBL" id="MW023083">
    <property type="protein sequence ID" value="QQJ94645.1"/>
    <property type="molecule type" value="Genomic_DNA"/>
</dbReference>
<evidence type="ECO:0000259" key="5">
    <source>
        <dbReference type="Pfam" id="PF00347"/>
    </source>
</evidence>
<dbReference type="InterPro" id="IPR036789">
    <property type="entry name" value="Ribosomal_uL6-like_a/b-dom_sf"/>
</dbReference>
<dbReference type="AlphaFoldDB" id="A0A7T7A9R6"/>
<dbReference type="Gene3D" id="3.90.930.12">
    <property type="entry name" value="Ribosomal protein L6, alpha-beta domain"/>
    <property type="match status" value="1"/>
</dbReference>